<dbReference type="CDD" id="cd13963">
    <property type="entry name" value="PT_UbiA_2"/>
    <property type="match status" value="1"/>
</dbReference>
<dbReference type="InterPro" id="IPR036412">
    <property type="entry name" value="HAD-like_sf"/>
</dbReference>
<sequence>MQTCAAPLVVDLDGTLIHTDLLWESLVLFLKRHPLQAWRLPFWLLRGKAVLKENLAVHAGLDAAALPYDEVLLEHIARQREEGREIVLATGAHAQLADGVANHLGLFDRVLPTSGGVNLSSHAKARRLTELYGAGAWDYVGNSRADLPVWLACRHAYSVTTRPFRLADGRQTSQLGAVRGGLLGPLLKALRPRQWLKNLLVFTPMLASHTLDLPTLQASLLAFAVFSLCASSAYLLNDALDAQDDRRHPVKRCRPIASGALPLWLGLAASPLLAALALALCAAFNPLLLAAAGVYLVSTVTYSLHLKRLLMVDIVALAILYTMRVLGGGAATGIVPSFWLLAFSFFIFLSLALLKRHSELGRLQRDGKDKTHGRGYTTADRLPVGIMGVNAAFVSLLIFILYFQSENVLILYARPAWLLGIIPLLVYWMGRLWTLSFRGEVNEDPVLYVSRDKVSLLVIALCTALAVAASW</sequence>
<dbReference type="Pfam" id="PF12710">
    <property type="entry name" value="HAD"/>
    <property type="match status" value="1"/>
</dbReference>
<dbReference type="SUPFAM" id="SSF56784">
    <property type="entry name" value="HAD-like"/>
    <property type="match status" value="1"/>
</dbReference>
<protein>
    <submittedName>
        <fullName evidence="7">UbiA family prenyltransferase</fullName>
    </submittedName>
</protein>
<evidence type="ECO:0000256" key="6">
    <source>
        <dbReference type="SAM" id="Phobius"/>
    </source>
</evidence>
<accession>A0ABW0S4A3</accession>
<dbReference type="Proteomes" id="UP001596086">
    <property type="component" value="Unassembled WGS sequence"/>
</dbReference>
<feature type="transmembrane region" description="Helical" evidence="6">
    <location>
        <begin position="415"/>
        <end position="433"/>
    </location>
</feature>
<feature type="transmembrane region" description="Helical" evidence="6">
    <location>
        <begin position="454"/>
        <end position="470"/>
    </location>
</feature>
<comment type="caution">
    <text evidence="7">The sequence shown here is derived from an EMBL/GenBank/DDBJ whole genome shotgun (WGS) entry which is preliminary data.</text>
</comment>
<keyword evidence="3 6" id="KW-0812">Transmembrane</keyword>
<feature type="transmembrane region" description="Helical" evidence="6">
    <location>
        <begin position="283"/>
        <end position="302"/>
    </location>
</feature>
<dbReference type="InterPro" id="IPR000537">
    <property type="entry name" value="UbiA_prenyltransferase"/>
</dbReference>
<dbReference type="RefSeq" id="WP_379775240.1">
    <property type="nucleotide sequence ID" value="NZ_JBHSMZ010000018.1"/>
</dbReference>
<dbReference type="NCBIfam" id="NF006088">
    <property type="entry name" value="PRK08238.1"/>
    <property type="match status" value="1"/>
</dbReference>
<keyword evidence="2" id="KW-1003">Cell membrane</keyword>
<reference evidence="8" key="1">
    <citation type="journal article" date="2019" name="Int. J. Syst. Evol. Microbiol.">
        <title>The Global Catalogue of Microorganisms (GCM) 10K type strain sequencing project: providing services to taxonomists for standard genome sequencing and annotation.</title>
        <authorList>
            <consortium name="The Broad Institute Genomics Platform"/>
            <consortium name="The Broad Institute Genome Sequencing Center for Infectious Disease"/>
            <person name="Wu L."/>
            <person name="Ma J."/>
        </authorList>
    </citation>
    <scope>NUCLEOTIDE SEQUENCE [LARGE SCALE GENOMIC DNA]</scope>
    <source>
        <strain evidence="8">CGMCC 4.5798</strain>
    </source>
</reference>
<gene>
    <name evidence="7" type="ORF">ACFPO9_22560</name>
</gene>
<feature type="transmembrane region" description="Helical" evidence="6">
    <location>
        <begin position="333"/>
        <end position="354"/>
    </location>
</feature>
<organism evidence="7 8">
    <name type="scientific">Massilia aerilata</name>
    <dbReference type="NCBI Taxonomy" id="453817"/>
    <lineage>
        <taxon>Bacteria</taxon>
        <taxon>Pseudomonadati</taxon>
        <taxon>Pseudomonadota</taxon>
        <taxon>Betaproteobacteria</taxon>
        <taxon>Burkholderiales</taxon>
        <taxon>Oxalobacteraceae</taxon>
        <taxon>Telluria group</taxon>
        <taxon>Massilia</taxon>
    </lineage>
</organism>
<evidence type="ECO:0000313" key="7">
    <source>
        <dbReference type="EMBL" id="MFC5551312.1"/>
    </source>
</evidence>
<evidence type="ECO:0000256" key="5">
    <source>
        <dbReference type="ARBA" id="ARBA00023136"/>
    </source>
</evidence>
<evidence type="ECO:0000256" key="2">
    <source>
        <dbReference type="ARBA" id="ARBA00022475"/>
    </source>
</evidence>
<feature type="transmembrane region" description="Helical" evidence="6">
    <location>
        <begin position="256"/>
        <end position="277"/>
    </location>
</feature>
<proteinExistence type="predicted"/>
<evidence type="ECO:0000313" key="8">
    <source>
        <dbReference type="Proteomes" id="UP001596086"/>
    </source>
</evidence>
<dbReference type="InterPro" id="IPR023214">
    <property type="entry name" value="HAD_sf"/>
</dbReference>
<evidence type="ECO:0000256" key="3">
    <source>
        <dbReference type="ARBA" id="ARBA00022692"/>
    </source>
</evidence>
<dbReference type="EMBL" id="JBHSMZ010000018">
    <property type="protein sequence ID" value="MFC5551312.1"/>
    <property type="molecule type" value="Genomic_DNA"/>
</dbReference>
<keyword evidence="8" id="KW-1185">Reference proteome</keyword>
<comment type="subcellular location">
    <subcellularLocation>
        <location evidence="1">Membrane</location>
        <topology evidence="1">Multi-pass membrane protein</topology>
    </subcellularLocation>
</comment>
<name>A0ABW0S4A3_9BURK</name>
<keyword evidence="5 6" id="KW-0472">Membrane</keyword>
<feature type="transmembrane region" description="Helical" evidence="6">
    <location>
        <begin position="217"/>
        <end position="236"/>
    </location>
</feature>
<dbReference type="Gene3D" id="3.40.50.1000">
    <property type="entry name" value="HAD superfamily/HAD-like"/>
    <property type="match status" value="1"/>
</dbReference>
<feature type="transmembrane region" description="Helical" evidence="6">
    <location>
        <begin position="382"/>
        <end position="403"/>
    </location>
</feature>
<dbReference type="Pfam" id="PF01040">
    <property type="entry name" value="UbiA"/>
    <property type="match status" value="1"/>
</dbReference>
<keyword evidence="4 6" id="KW-1133">Transmembrane helix</keyword>
<evidence type="ECO:0000256" key="4">
    <source>
        <dbReference type="ARBA" id="ARBA00022989"/>
    </source>
</evidence>
<evidence type="ECO:0000256" key="1">
    <source>
        <dbReference type="ARBA" id="ARBA00004141"/>
    </source>
</evidence>
<dbReference type="InterPro" id="IPR044878">
    <property type="entry name" value="UbiA_sf"/>
</dbReference>
<dbReference type="Gene3D" id="1.10.357.140">
    <property type="entry name" value="UbiA prenyltransferase"/>
    <property type="match status" value="1"/>
</dbReference>